<protein>
    <submittedName>
        <fullName evidence="1">YWTD domain-containing protein</fullName>
    </submittedName>
</protein>
<gene>
    <name evidence="1" type="ORF">M421DRAFT_425321</name>
</gene>
<organism evidence="1 2">
    <name type="scientific">Didymella exigua CBS 183.55</name>
    <dbReference type="NCBI Taxonomy" id="1150837"/>
    <lineage>
        <taxon>Eukaryota</taxon>
        <taxon>Fungi</taxon>
        <taxon>Dikarya</taxon>
        <taxon>Ascomycota</taxon>
        <taxon>Pezizomycotina</taxon>
        <taxon>Dothideomycetes</taxon>
        <taxon>Pleosporomycetidae</taxon>
        <taxon>Pleosporales</taxon>
        <taxon>Pleosporineae</taxon>
        <taxon>Didymellaceae</taxon>
        <taxon>Didymella</taxon>
    </lineage>
</organism>
<dbReference type="AlphaFoldDB" id="A0A6A5R751"/>
<dbReference type="SMART" id="SM00135">
    <property type="entry name" value="LY"/>
    <property type="match status" value="3"/>
</dbReference>
<dbReference type="InterPro" id="IPR000033">
    <property type="entry name" value="LDLR_classB_rpt"/>
</dbReference>
<dbReference type="InterPro" id="IPR050778">
    <property type="entry name" value="Cueball_EGF_LRP_Nidogen"/>
</dbReference>
<keyword evidence="2" id="KW-1185">Reference proteome</keyword>
<accession>A0A6A5R751</accession>
<dbReference type="GeneID" id="54351719"/>
<sequence length="305" mass="33108">MPSVQQCSSLAPRRLLVLDCALSNPNFSNGRVFSTCTHGAATQDIVSDMCTLPDGIALDRAAGHMYVTHMGGALSTNSGSIMRYDLDGSNAQCAIAQGSKGVWTPKQVTFAQHDAKKWIYWCDREGMKLCRACVDTLPATPEVLLETGDPALDTDRRRWCVGVAVDAARGTVYWSQKGAPKASEGRIFRAQVDDVRGTREVLFERLPEPIDLDLDAERGVLYWADRGDPPRGNSLNRAFVGSGQVGEVEILATRFHEAIGLALDTEGGKCYVSDLAGGLYEVDLQTRKKKVLFPELGDLTGIALV</sequence>
<dbReference type="Gene3D" id="2.120.10.30">
    <property type="entry name" value="TolB, C-terminal domain"/>
    <property type="match status" value="2"/>
</dbReference>
<evidence type="ECO:0000313" key="2">
    <source>
        <dbReference type="Proteomes" id="UP000800082"/>
    </source>
</evidence>
<proteinExistence type="predicted"/>
<dbReference type="OrthoDB" id="5958943at2759"/>
<dbReference type="EMBL" id="ML978999">
    <property type="protein sequence ID" value="KAF1923985.1"/>
    <property type="molecule type" value="Genomic_DNA"/>
</dbReference>
<reference evidence="1" key="1">
    <citation type="journal article" date="2020" name="Stud. Mycol.">
        <title>101 Dothideomycetes genomes: a test case for predicting lifestyles and emergence of pathogens.</title>
        <authorList>
            <person name="Haridas S."/>
            <person name="Albert R."/>
            <person name="Binder M."/>
            <person name="Bloem J."/>
            <person name="Labutti K."/>
            <person name="Salamov A."/>
            <person name="Andreopoulos B."/>
            <person name="Baker S."/>
            <person name="Barry K."/>
            <person name="Bills G."/>
            <person name="Bluhm B."/>
            <person name="Cannon C."/>
            <person name="Castanera R."/>
            <person name="Culley D."/>
            <person name="Daum C."/>
            <person name="Ezra D."/>
            <person name="Gonzalez J."/>
            <person name="Henrissat B."/>
            <person name="Kuo A."/>
            <person name="Liang C."/>
            <person name="Lipzen A."/>
            <person name="Lutzoni F."/>
            <person name="Magnuson J."/>
            <person name="Mondo S."/>
            <person name="Nolan M."/>
            <person name="Ohm R."/>
            <person name="Pangilinan J."/>
            <person name="Park H.-J."/>
            <person name="Ramirez L."/>
            <person name="Alfaro M."/>
            <person name="Sun H."/>
            <person name="Tritt A."/>
            <person name="Yoshinaga Y."/>
            <person name="Zwiers L.-H."/>
            <person name="Turgeon B."/>
            <person name="Goodwin S."/>
            <person name="Spatafora J."/>
            <person name="Crous P."/>
            <person name="Grigoriev I."/>
        </authorList>
    </citation>
    <scope>NUCLEOTIDE SEQUENCE</scope>
    <source>
        <strain evidence="1">CBS 183.55</strain>
    </source>
</reference>
<dbReference type="InterPro" id="IPR011042">
    <property type="entry name" value="6-blade_b-propeller_TolB-like"/>
</dbReference>
<dbReference type="Proteomes" id="UP000800082">
    <property type="component" value="Unassembled WGS sequence"/>
</dbReference>
<dbReference type="PANTHER" id="PTHR46513">
    <property type="entry name" value="VITELLOGENIN RECEPTOR-LIKE PROTEIN-RELATED-RELATED"/>
    <property type="match status" value="1"/>
</dbReference>
<dbReference type="SUPFAM" id="SSF63829">
    <property type="entry name" value="Calcium-dependent phosphotriesterase"/>
    <property type="match status" value="1"/>
</dbReference>
<evidence type="ECO:0000313" key="1">
    <source>
        <dbReference type="EMBL" id="KAF1923985.1"/>
    </source>
</evidence>
<name>A0A6A5R751_9PLEO</name>
<dbReference type="RefSeq" id="XP_033444238.1">
    <property type="nucleotide sequence ID" value="XM_033594051.1"/>
</dbReference>